<gene>
    <name evidence="1" type="ORF">NCTC9149_02686</name>
</gene>
<evidence type="ECO:0000313" key="2">
    <source>
        <dbReference type="Proteomes" id="UP000254571"/>
    </source>
</evidence>
<accession>A0A7H4P1F8</accession>
<dbReference type="AlphaFoldDB" id="A0A7H4P1F8"/>
<name>A0A7H4P1F8_9ENTR</name>
<proteinExistence type="predicted"/>
<protein>
    <submittedName>
        <fullName evidence="1">Uncharacterized protein</fullName>
    </submittedName>
</protein>
<dbReference type="EMBL" id="UGMX01000002">
    <property type="protein sequence ID" value="STW06273.1"/>
    <property type="molecule type" value="Genomic_DNA"/>
</dbReference>
<sequence length="65" mass="7304">MSGIMTAETNLEIIVRPQRRALGIKTLPQLLNVHMNKRQDAEQGERDIGDKPDAGLQKGVILYFD</sequence>
<reference evidence="1 2" key="1">
    <citation type="submission" date="2018-06" db="EMBL/GenBank/DDBJ databases">
        <authorList>
            <consortium name="Pathogen Informatics"/>
            <person name="Doyle S."/>
        </authorList>
    </citation>
    <scope>NUCLEOTIDE SEQUENCE [LARGE SCALE GENOMIC DNA]</scope>
    <source>
        <strain evidence="1 2">NCTC9149</strain>
    </source>
</reference>
<dbReference type="Proteomes" id="UP000254571">
    <property type="component" value="Unassembled WGS sequence"/>
</dbReference>
<comment type="caution">
    <text evidence="1">The sequence shown here is derived from an EMBL/GenBank/DDBJ whole genome shotgun (WGS) entry which is preliminary data.</text>
</comment>
<organism evidence="1 2">
    <name type="scientific">Klebsiella grimontii</name>
    <dbReference type="NCBI Taxonomy" id="2058152"/>
    <lineage>
        <taxon>Bacteria</taxon>
        <taxon>Pseudomonadati</taxon>
        <taxon>Pseudomonadota</taxon>
        <taxon>Gammaproteobacteria</taxon>
        <taxon>Enterobacterales</taxon>
        <taxon>Enterobacteriaceae</taxon>
        <taxon>Klebsiella/Raoultella group</taxon>
        <taxon>Klebsiella</taxon>
    </lineage>
</organism>
<evidence type="ECO:0000313" key="1">
    <source>
        <dbReference type="EMBL" id="STW06273.1"/>
    </source>
</evidence>